<dbReference type="Proteomes" id="UP001219518">
    <property type="component" value="Unassembled WGS sequence"/>
</dbReference>
<reference evidence="1" key="2">
    <citation type="journal article" date="2023" name="BMC Genomics">
        <title>Pest status, molecular evolution, and epigenetic factors derived from the genome assembly of Frankliniella fusca, a thysanopteran phytovirus vector.</title>
        <authorList>
            <person name="Catto M.A."/>
            <person name="Labadie P.E."/>
            <person name="Jacobson A.L."/>
            <person name="Kennedy G.G."/>
            <person name="Srinivasan R."/>
            <person name="Hunt B.G."/>
        </authorList>
    </citation>
    <scope>NUCLEOTIDE SEQUENCE</scope>
    <source>
        <strain evidence="1">PL_HMW_Pooled</strain>
    </source>
</reference>
<comment type="caution">
    <text evidence="1">The sequence shown here is derived from an EMBL/GenBank/DDBJ whole genome shotgun (WGS) entry which is preliminary data.</text>
</comment>
<dbReference type="EMBL" id="JAHWGI010001169">
    <property type="protein sequence ID" value="KAK3924243.1"/>
    <property type="molecule type" value="Genomic_DNA"/>
</dbReference>
<name>A0AAE1LLN5_9NEOP</name>
<evidence type="ECO:0000313" key="1">
    <source>
        <dbReference type="EMBL" id="KAK3924243.1"/>
    </source>
</evidence>
<accession>A0AAE1LLN5</accession>
<evidence type="ECO:0000313" key="2">
    <source>
        <dbReference type="Proteomes" id="UP001219518"/>
    </source>
</evidence>
<organism evidence="1 2">
    <name type="scientific">Frankliniella fusca</name>
    <dbReference type="NCBI Taxonomy" id="407009"/>
    <lineage>
        <taxon>Eukaryota</taxon>
        <taxon>Metazoa</taxon>
        <taxon>Ecdysozoa</taxon>
        <taxon>Arthropoda</taxon>
        <taxon>Hexapoda</taxon>
        <taxon>Insecta</taxon>
        <taxon>Pterygota</taxon>
        <taxon>Neoptera</taxon>
        <taxon>Paraneoptera</taxon>
        <taxon>Thysanoptera</taxon>
        <taxon>Terebrantia</taxon>
        <taxon>Thripoidea</taxon>
        <taxon>Thripidae</taxon>
        <taxon>Frankliniella</taxon>
    </lineage>
</organism>
<feature type="non-terminal residue" evidence="1">
    <location>
        <position position="84"/>
    </location>
</feature>
<reference evidence="1" key="1">
    <citation type="submission" date="2021-07" db="EMBL/GenBank/DDBJ databases">
        <authorList>
            <person name="Catto M.A."/>
            <person name="Jacobson A."/>
            <person name="Kennedy G."/>
            <person name="Labadie P."/>
            <person name="Hunt B.G."/>
            <person name="Srinivasan R."/>
        </authorList>
    </citation>
    <scope>NUCLEOTIDE SEQUENCE</scope>
    <source>
        <strain evidence="1">PL_HMW_Pooled</strain>
        <tissue evidence="1">Head</tissue>
    </source>
</reference>
<gene>
    <name evidence="1" type="ORF">KUF71_002514</name>
</gene>
<keyword evidence="2" id="KW-1185">Reference proteome</keyword>
<dbReference type="AlphaFoldDB" id="A0AAE1LLN5"/>
<proteinExistence type="predicted"/>
<sequence length="84" mass="9152">MVFHVSPMLSLQMTDCATLACPQGHISPYSGNIKSLLSSPDKETLNHCSSKLLIGVVCNAGNCYCIYMSVEWNGFCVLHHCTLS</sequence>
<keyword evidence="1" id="KW-0436">Ligase</keyword>
<protein>
    <submittedName>
        <fullName evidence="1">Phenylalanine--tRNA ligase beta subunit</fullName>
    </submittedName>
</protein>
<dbReference type="GO" id="GO:0016874">
    <property type="term" value="F:ligase activity"/>
    <property type="evidence" value="ECO:0007669"/>
    <property type="project" value="UniProtKB-KW"/>
</dbReference>